<keyword evidence="2 7" id="KW-0812">Transmembrane</keyword>
<feature type="transmembrane region" description="Helical" evidence="7">
    <location>
        <begin position="253"/>
        <end position="274"/>
    </location>
</feature>
<sequence>METTAASYSPEYLAESRTVLLNAFYSIPIPLEIFSTAFRLWVKARPSSKSHLTFDDYLIVWATIAAVAECIAGLVYGAPNGLGRHIQAVSAGSLSMFLKGDYIFSHFYDVAIASTKLSILALYYRIFETARFRRVVVGTAAFVAAWLVSIEVALGLGCRPLQGWWDAAAADAGRCVDKVAFTYATNSINLATDLWIFVMPVPIILGLQASMDRRVMLCFLFSVGLATCAISAARLSVIVGVGSTDVTWYEVSLGILSAWEPCGGILCANLPVVYRVVVRGLKQLTSAARSSRSRSLLFLGSDDVAAAAGRGSSSSGGGGTRKGRGGKDRPNSQSPLYHDWTRLNNSSGASSDATNHVFPRISAGGRRPSATMDGSGGGGGASELDTLGSSSIMVERSFKQDFVRKERD</sequence>
<dbReference type="AlphaFoldDB" id="A0AAN9UNV5"/>
<evidence type="ECO:0000313" key="9">
    <source>
        <dbReference type="EMBL" id="KAK7752409.1"/>
    </source>
</evidence>
<feature type="transmembrane region" description="Helical" evidence="7">
    <location>
        <begin position="20"/>
        <end position="42"/>
    </location>
</feature>
<evidence type="ECO:0000256" key="7">
    <source>
        <dbReference type="SAM" id="Phobius"/>
    </source>
</evidence>
<feature type="region of interest" description="Disordered" evidence="6">
    <location>
        <begin position="306"/>
        <end position="388"/>
    </location>
</feature>
<protein>
    <recommendedName>
        <fullName evidence="8">Rhodopsin domain-containing protein</fullName>
    </recommendedName>
</protein>
<accession>A0AAN9UNV5</accession>
<comment type="caution">
    <text evidence="9">The sequence shown here is derived from an EMBL/GenBank/DDBJ whole genome shotgun (WGS) entry which is preliminary data.</text>
</comment>
<evidence type="ECO:0000313" key="10">
    <source>
        <dbReference type="Proteomes" id="UP001320420"/>
    </source>
</evidence>
<evidence type="ECO:0000259" key="8">
    <source>
        <dbReference type="Pfam" id="PF20684"/>
    </source>
</evidence>
<keyword evidence="3 7" id="KW-1133">Transmembrane helix</keyword>
<dbReference type="InterPro" id="IPR052337">
    <property type="entry name" value="SAT4-like"/>
</dbReference>
<comment type="similarity">
    <text evidence="5">Belongs to the SAT4 family.</text>
</comment>
<feature type="transmembrane region" description="Helical" evidence="7">
    <location>
        <begin position="219"/>
        <end position="241"/>
    </location>
</feature>
<feature type="domain" description="Rhodopsin" evidence="8">
    <location>
        <begin position="39"/>
        <end position="277"/>
    </location>
</feature>
<comment type="subcellular location">
    <subcellularLocation>
        <location evidence="1">Membrane</location>
        <topology evidence="1">Multi-pass membrane protein</topology>
    </subcellularLocation>
</comment>
<dbReference type="PANTHER" id="PTHR33048:SF8">
    <property type="entry name" value="INTEGRAL MEMBRANE PROTEIN-RELATED"/>
    <property type="match status" value="1"/>
</dbReference>
<evidence type="ECO:0000256" key="4">
    <source>
        <dbReference type="ARBA" id="ARBA00023136"/>
    </source>
</evidence>
<dbReference type="Proteomes" id="UP001320420">
    <property type="component" value="Unassembled WGS sequence"/>
</dbReference>
<evidence type="ECO:0000256" key="3">
    <source>
        <dbReference type="ARBA" id="ARBA00022989"/>
    </source>
</evidence>
<dbReference type="EMBL" id="JAKJXP020000038">
    <property type="protein sequence ID" value="KAK7752409.1"/>
    <property type="molecule type" value="Genomic_DNA"/>
</dbReference>
<proteinExistence type="inferred from homology"/>
<dbReference type="InterPro" id="IPR049326">
    <property type="entry name" value="Rhodopsin_dom_fungi"/>
</dbReference>
<name>A0AAN9UNV5_9PEZI</name>
<reference evidence="9 10" key="1">
    <citation type="submission" date="2024-02" db="EMBL/GenBank/DDBJ databases">
        <title>De novo assembly and annotation of 12 fungi associated with fruit tree decline syndrome in Ontario, Canada.</title>
        <authorList>
            <person name="Sulman M."/>
            <person name="Ellouze W."/>
            <person name="Ilyukhin E."/>
        </authorList>
    </citation>
    <scope>NUCLEOTIDE SEQUENCE [LARGE SCALE GENOMIC DNA]</scope>
    <source>
        <strain evidence="9 10">M11/M66-122</strain>
    </source>
</reference>
<feature type="transmembrane region" description="Helical" evidence="7">
    <location>
        <begin position="135"/>
        <end position="156"/>
    </location>
</feature>
<dbReference type="GO" id="GO:0016020">
    <property type="term" value="C:membrane"/>
    <property type="evidence" value="ECO:0007669"/>
    <property type="project" value="UniProtKB-SubCell"/>
</dbReference>
<keyword evidence="10" id="KW-1185">Reference proteome</keyword>
<evidence type="ECO:0000256" key="5">
    <source>
        <dbReference type="ARBA" id="ARBA00038359"/>
    </source>
</evidence>
<organism evidence="9 10">
    <name type="scientific">Diatrype stigma</name>
    <dbReference type="NCBI Taxonomy" id="117547"/>
    <lineage>
        <taxon>Eukaryota</taxon>
        <taxon>Fungi</taxon>
        <taxon>Dikarya</taxon>
        <taxon>Ascomycota</taxon>
        <taxon>Pezizomycotina</taxon>
        <taxon>Sordariomycetes</taxon>
        <taxon>Xylariomycetidae</taxon>
        <taxon>Xylariales</taxon>
        <taxon>Diatrypaceae</taxon>
        <taxon>Diatrype</taxon>
    </lineage>
</organism>
<evidence type="ECO:0000256" key="1">
    <source>
        <dbReference type="ARBA" id="ARBA00004141"/>
    </source>
</evidence>
<keyword evidence="4 7" id="KW-0472">Membrane</keyword>
<dbReference type="PANTHER" id="PTHR33048">
    <property type="entry name" value="PTH11-LIKE INTEGRAL MEMBRANE PROTEIN (AFU_ORTHOLOGUE AFUA_5G11245)"/>
    <property type="match status" value="1"/>
</dbReference>
<feature type="compositionally biased region" description="Polar residues" evidence="6">
    <location>
        <begin position="342"/>
        <end position="354"/>
    </location>
</feature>
<evidence type="ECO:0000256" key="6">
    <source>
        <dbReference type="SAM" id="MobiDB-lite"/>
    </source>
</evidence>
<feature type="transmembrane region" description="Helical" evidence="7">
    <location>
        <begin position="54"/>
        <end position="76"/>
    </location>
</feature>
<feature type="transmembrane region" description="Helical" evidence="7">
    <location>
        <begin position="188"/>
        <end position="207"/>
    </location>
</feature>
<dbReference type="Pfam" id="PF20684">
    <property type="entry name" value="Fung_rhodopsin"/>
    <property type="match status" value="1"/>
</dbReference>
<gene>
    <name evidence="9" type="ORF">SLS62_005562</name>
</gene>
<evidence type="ECO:0000256" key="2">
    <source>
        <dbReference type="ARBA" id="ARBA00022692"/>
    </source>
</evidence>